<dbReference type="NCBIfam" id="TIGR01554">
    <property type="entry name" value="major_cap_HK97"/>
    <property type="match status" value="1"/>
</dbReference>
<organism evidence="3 4">
    <name type="scientific">Edaphobacillus lindanitolerans</name>
    <dbReference type="NCBI Taxonomy" id="550447"/>
    <lineage>
        <taxon>Bacteria</taxon>
        <taxon>Bacillati</taxon>
        <taxon>Bacillota</taxon>
        <taxon>Bacilli</taxon>
        <taxon>Bacillales</taxon>
        <taxon>Bacillaceae</taxon>
        <taxon>Edaphobacillus</taxon>
    </lineage>
</organism>
<dbReference type="Pfam" id="PF05065">
    <property type="entry name" value="Phage_capsid"/>
    <property type="match status" value="1"/>
</dbReference>
<evidence type="ECO:0000313" key="4">
    <source>
        <dbReference type="Proteomes" id="UP000187550"/>
    </source>
</evidence>
<feature type="domain" description="Phage capsid-like C-terminal" evidence="2">
    <location>
        <begin position="47"/>
        <end position="326"/>
    </location>
</feature>
<dbReference type="AlphaFoldDB" id="A0A1U7PT93"/>
<dbReference type="EMBL" id="FTPL01000004">
    <property type="protein sequence ID" value="SIT91673.1"/>
    <property type="molecule type" value="Genomic_DNA"/>
</dbReference>
<accession>A0A1U7PT93</accession>
<dbReference type="InterPro" id="IPR054612">
    <property type="entry name" value="Phage_capsid-like_C"/>
</dbReference>
<reference evidence="4" key="1">
    <citation type="submission" date="2017-01" db="EMBL/GenBank/DDBJ databases">
        <authorList>
            <person name="Varghese N."/>
            <person name="Submissions S."/>
        </authorList>
    </citation>
    <scope>NUCLEOTIDE SEQUENCE [LARGE SCALE GENOMIC DNA]</scope>
    <source>
        <strain evidence="4">MNA4</strain>
    </source>
</reference>
<sequence>MNGEINLKTYQKMKAPLRLNIQHFAETDSAKFNPDNVVMSNFMEGEIPTQFSDVIVEDVMANSVTMQLAQYEEMTQQKKEFTYLTGPLGAYWVGEGKKIQTSKPTVVKAVMEAHKLGVIVLATREALQYTVRQFFTQMRPHIAKALYTKFDEAAILNVDNPFLQSLDQAVRNVDNHVISGPINGENYFALTDAVNDEGFDVNAFISKKQNKSLLRNVVDGFKQEDGTIVDPTRLYNRNANTLDGLPIAELDSKEMAKGTLYAGDFNYLRYGIPFNLNFKITDTGQISTITDENGDPINLFEREMVAMRATMDVGFMVLKDEAFAKLEPAAETPEAPAGA</sequence>
<dbReference type="STRING" id="550447.SAMN05428946_2721"/>
<comment type="subcellular location">
    <subcellularLocation>
        <location evidence="1">Virion</location>
    </subcellularLocation>
</comment>
<dbReference type="Proteomes" id="UP000187550">
    <property type="component" value="Unassembled WGS sequence"/>
</dbReference>
<evidence type="ECO:0000259" key="2">
    <source>
        <dbReference type="Pfam" id="PF05065"/>
    </source>
</evidence>
<protein>
    <submittedName>
        <fullName evidence="3">Phage major capsid protein, HK97 family</fullName>
    </submittedName>
</protein>
<dbReference type="Gene3D" id="3.30.2400.10">
    <property type="entry name" value="Major capsid protein gp5"/>
    <property type="match status" value="1"/>
</dbReference>
<dbReference type="InterPro" id="IPR024455">
    <property type="entry name" value="Phage_capsid"/>
</dbReference>
<evidence type="ECO:0000256" key="1">
    <source>
        <dbReference type="ARBA" id="ARBA00004328"/>
    </source>
</evidence>
<keyword evidence="4" id="KW-1185">Reference proteome</keyword>
<name>A0A1U7PT93_9BACI</name>
<evidence type="ECO:0000313" key="3">
    <source>
        <dbReference type="EMBL" id="SIT91673.1"/>
    </source>
</evidence>
<dbReference type="SUPFAM" id="SSF56563">
    <property type="entry name" value="Major capsid protein gp5"/>
    <property type="match status" value="1"/>
</dbReference>
<dbReference type="Gene3D" id="3.30.2320.10">
    <property type="entry name" value="hypothetical protein PF0899 domain"/>
    <property type="match status" value="1"/>
</dbReference>
<gene>
    <name evidence="3" type="ORF">SAMN05428946_2721</name>
</gene>
<proteinExistence type="predicted"/>